<dbReference type="EMBL" id="UAWG01000022">
    <property type="protein sequence ID" value="SQB61422.1"/>
    <property type="molecule type" value="Genomic_DNA"/>
</dbReference>
<dbReference type="AlphaFoldDB" id="A0A2X2Y0D3"/>
<dbReference type="InterPro" id="IPR001584">
    <property type="entry name" value="Integrase_cat-core"/>
</dbReference>
<name>A0A2X2Y0D3_CLOPF</name>
<dbReference type="Pfam" id="PF13610">
    <property type="entry name" value="DDE_Tnp_IS240"/>
    <property type="match status" value="1"/>
</dbReference>
<dbReference type="GO" id="GO:0032196">
    <property type="term" value="P:transposition"/>
    <property type="evidence" value="ECO:0007669"/>
    <property type="project" value="UniProtKB-KW"/>
</dbReference>
<evidence type="ECO:0000256" key="1">
    <source>
        <dbReference type="ARBA" id="ARBA00002286"/>
    </source>
</evidence>
<dbReference type="Gene3D" id="3.30.420.10">
    <property type="entry name" value="Ribonuclease H-like superfamily/Ribonuclease H"/>
    <property type="match status" value="1"/>
</dbReference>
<protein>
    <submittedName>
        <fullName evidence="5">ISCpe7, transposase</fullName>
    </submittedName>
</protein>
<sequence length="182" mass="21261">MKGMCFPLHTILTALTLYFLNNTSTRSIAQFKKTTYNISVSHVTIYNWVHKFAPYFKEKAKIFNSQLDLNSDDWHADETVVFINGKKYYLWLAIDSETSFVVAFHLTQARDSEASSTLMNQAKSMGKPKNFITDRLPSYHETVKTMLNESNHISVPPMSSYTKNNLIYRFIFHYNFIRTHNH</sequence>
<dbReference type="InterPro" id="IPR032874">
    <property type="entry name" value="DDE_dom"/>
</dbReference>
<evidence type="ECO:0000256" key="2">
    <source>
        <dbReference type="ARBA" id="ARBA00022578"/>
    </source>
</evidence>
<dbReference type="PROSITE" id="PS50994">
    <property type="entry name" value="INTEGRASE"/>
    <property type="match status" value="1"/>
</dbReference>
<dbReference type="PANTHER" id="PTHR35528">
    <property type="entry name" value="BLL1675 PROTEIN"/>
    <property type="match status" value="1"/>
</dbReference>
<dbReference type="InterPro" id="IPR047930">
    <property type="entry name" value="Transpos_IS6"/>
</dbReference>
<evidence type="ECO:0000313" key="6">
    <source>
        <dbReference type="Proteomes" id="UP000249986"/>
    </source>
</evidence>
<gene>
    <name evidence="5" type="ORF">NCTC10719_03101</name>
</gene>
<dbReference type="GO" id="GO:0015074">
    <property type="term" value="P:DNA integration"/>
    <property type="evidence" value="ECO:0007669"/>
    <property type="project" value="InterPro"/>
</dbReference>
<dbReference type="PANTHER" id="PTHR35528:SF3">
    <property type="entry name" value="BLL1675 PROTEIN"/>
    <property type="match status" value="1"/>
</dbReference>
<evidence type="ECO:0000313" key="5">
    <source>
        <dbReference type="EMBL" id="SQB61422.1"/>
    </source>
</evidence>
<comment type="function">
    <text evidence="1">Involved in the transposition of the insertion sequence.</text>
</comment>
<dbReference type="InterPro" id="IPR012337">
    <property type="entry name" value="RNaseH-like_sf"/>
</dbReference>
<reference evidence="5 6" key="1">
    <citation type="submission" date="2018-06" db="EMBL/GenBank/DDBJ databases">
        <authorList>
            <consortium name="Pathogen Informatics"/>
            <person name="Doyle S."/>
        </authorList>
    </citation>
    <scope>NUCLEOTIDE SEQUENCE [LARGE SCALE GENOMIC DNA]</scope>
    <source>
        <strain evidence="5 6">NCTC10719</strain>
    </source>
</reference>
<evidence type="ECO:0000256" key="3">
    <source>
        <dbReference type="ARBA" id="ARBA00023125"/>
    </source>
</evidence>
<keyword evidence="3" id="KW-0238">DNA-binding</keyword>
<proteinExistence type="predicted"/>
<dbReference type="GO" id="GO:0003677">
    <property type="term" value="F:DNA binding"/>
    <property type="evidence" value="ECO:0007669"/>
    <property type="project" value="UniProtKB-KW"/>
</dbReference>
<dbReference type="Proteomes" id="UP000249986">
    <property type="component" value="Unassembled WGS sequence"/>
</dbReference>
<organism evidence="5 6">
    <name type="scientific">Clostridium perfringens</name>
    <dbReference type="NCBI Taxonomy" id="1502"/>
    <lineage>
        <taxon>Bacteria</taxon>
        <taxon>Bacillati</taxon>
        <taxon>Bacillota</taxon>
        <taxon>Clostridia</taxon>
        <taxon>Eubacteriales</taxon>
        <taxon>Clostridiaceae</taxon>
        <taxon>Clostridium</taxon>
    </lineage>
</organism>
<evidence type="ECO:0000256" key="4">
    <source>
        <dbReference type="ARBA" id="ARBA00023172"/>
    </source>
</evidence>
<dbReference type="InterPro" id="IPR052183">
    <property type="entry name" value="IS_Transposase"/>
</dbReference>
<dbReference type="InterPro" id="IPR036397">
    <property type="entry name" value="RNaseH_sf"/>
</dbReference>
<dbReference type="GO" id="GO:0006310">
    <property type="term" value="P:DNA recombination"/>
    <property type="evidence" value="ECO:0007669"/>
    <property type="project" value="UniProtKB-KW"/>
</dbReference>
<dbReference type="NCBIfam" id="NF033587">
    <property type="entry name" value="transpos_IS6"/>
    <property type="match status" value="1"/>
</dbReference>
<keyword evidence="2" id="KW-0815">Transposition</keyword>
<keyword evidence="4" id="KW-0233">DNA recombination</keyword>
<accession>A0A2X2Y0D3</accession>
<dbReference type="SUPFAM" id="SSF53098">
    <property type="entry name" value="Ribonuclease H-like"/>
    <property type="match status" value="1"/>
</dbReference>